<name>A0A7Y3YX25_9VIBR</name>
<feature type="transmembrane region" description="Helical" evidence="1">
    <location>
        <begin position="242"/>
        <end position="261"/>
    </location>
</feature>
<dbReference type="AlphaFoldDB" id="A0A7Y3YX25"/>
<dbReference type="Pfam" id="PF02517">
    <property type="entry name" value="Rce1-like"/>
    <property type="match status" value="1"/>
</dbReference>
<feature type="transmembrane region" description="Helical" evidence="1">
    <location>
        <begin position="7"/>
        <end position="32"/>
    </location>
</feature>
<evidence type="ECO:0000313" key="3">
    <source>
        <dbReference type="EMBL" id="AIW22947.1"/>
    </source>
</evidence>
<dbReference type="KEGG" id="vcy:IX92_28390"/>
<dbReference type="Proteomes" id="UP000030081">
    <property type="component" value="Plasmid p319"/>
</dbReference>
<feature type="transmembrane region" description="Helical" evidence="1">
    <location>
        <begin position="122"/>
        <end position="144"/>
    </location>
</feature>
<dbReference type="EMBL" id="VTXP01000008">
    <property type="protein sequence ID" value="NOJ24207.1"/>
    <property type="molecule type" value="Genomic_DNA"/>
</dbReference>
<keyword evidence="6" id="KW-1185">Reference proteome</keyword>
<proteinExistence type="predicted"/>
<protein>
    <submittedName>
        <fullName evidence="5">CPBP family intramembrane metalloprotease</fullName>
    </submittedName>
    <submittedName>
        <fullName evidence="4">Membrane protein</fullName>
    </submittedName>
</protein>
<reference evidence="4" key="2">
    <citation type="journal article" date="2015" name="BMC Genomics">
        <title>Genome mining reveals unlocked bioactive potential of marine Gram-negative bacteria.</title>
        <authorList>
            <person name="Machado H."/>
            <person name="Sonnenschein E.C."/>
            <person name="Melchiorsen J."/>
            <person name="Gram L."/>
        </authorList>
    </citation>
    <scope>NUCLEOTIDE SEQUENCE</scope>
    <source>
        <strain evidence="4">S2052</strain>
    </source>
</reference>
<feature type="transmembrane region" description="Helical" evidence="1">
    <location>
        <begin position="44"/>
        <end position="62"/>
    </location>
</feature>
<dbReference type="GO" id="GO:0008237">
    <property type="term" value="F:metallopeptidase activity"/>
    <property type="evidence" value="ECO:0007669"/>
    <property type="project" value="UniProtKB-KW"/>
</dbReference>
<feature type="transmembrane region" description="Helical" evidence="1">
    <location>
        <begin position="83"/>
        <end position="102"/>
    </location>
</feature>
<dbReference type="GO" id="GO:0080120">
    <property type="term" value="P:CAAX-box protein maturation"/>
    <property type="evidence" value="ECO:0007669"/>
    <property type="project" value="UniProtKB-ARBA"/>
</dbReference>
<reference evidence="3 6" key="1">
    <citation type="submission" date="2014-10" db="EMBL/GenBank/DDBJ databases">
        <title>The Complete Genome Sequence for the Shellfish Pathogen Vibrio coralliilyticus RE98 Isolated from a Shellfish Hatchery.</title>
        <authorList>
            <person name="Richards G.P."/>
            <person name="Bono J.L."/>
            <person name="Watson M.A."/>
            <person name="Needleman D.S."/>
        </authorList>
    </citation>
    <scope>NUCLEOTIDE SEQUENCE [LARGE SCALE GENOMIC DNA]</scope>
    <source>
        <strain evidence="3 6">RE98</strain>
        <plasmid evidence="3 6">p319</plasmid>
    </source>
</reference>
<organism evidence="4">
    <name type="scientific">Vibrio coralliilyticus</name>
    <dbReference type="NCBI Taxonomy" id="190893"/>
    <lineage>
        <taxon>Bacteria</taxon>
        <taxon>Pseudomonadati</taxon>
        <taxon>Pseudomonadota</taxon>
        <taxon>Gammaproteobacteria</taxon>
        <taxon>Vibrionales</taxon>
        <taxon>Vibrionaceae</taxon>
        <taxon>Vibrio</taxon>
    </lineage>
</organism>
<dbReference type="PANTHER" id="PTHR36435:SF1">
    <property type="entry name" value="CAAX AMINO TERMINAL PROTEASE FAMILY PROTEIN"/>
    <property type="match status" value="1"/>
</dbReference>
<keyword evidence="5" id="KW-0645">Protease</keyword>
<dbReference type="EMBL" id="CP009620">
    <property type="protein sequence ID" value="AIW22947.1"/>
    <property type="molecule type" value="Genomic_DNA"/>
</dbReference>
<keyword evidence="1" id="KW-0812">Transmembrane</keyword>
<keyword evidence="5" id="KW-0482">Metalloprotease</keyword>
<dbReference type="Proteomes" id="UP000576645">
    <property type="component" value="Unassembled WGS sequence"/>
</dbReference>
<evidence type="ECO:0000259" key="2">
    <source>
        <dbReference type="Pfam" id="PF02517"/>
    </source>
</evidence>
<evidence type="ECO:0000256" key="1">
    <source>
        <dbReference type="SAM" id="Phobius"/>
    </source>
</evidence>
<evidence type="ECO:0000313" key="4">
    <source>
        <dbReference type="EMBL" id="KJY66409.1"/>
    </source>
</evidence>
<dbReference type="EMBL" id="JXXR01000040">
    <property type="protein sequence ID" value="KJY66409.1"/>
    <property type="molecule type" value="Genomic_DNA"/>
</dbReference>
<feature type="domain" description="CAAX prenyl protease 2/Lysostaphin resistance protein A-like" evidence="2">
    <location>
        <begin position="131"/>
        <end position="216"/>
    </location>
</feature>
<dbReference type="KEGG" id="vct:JV59_25475"/>
<feature type="transmembrane region" description="Helical" evidence="1">
    <location>
        <begin position="181"/>
        <end position="199"/>
    </location>
</feature>
<keyword evidence="1" id="KW-0472">Membrane</keyword>
<evidence type="ECO:0000313" key="5">
    <source>
        <dbReference type="EMBL" id="NOJ24207.1"/>
    </source>
</evidence>
<gene>
    <name evidence="5" type="ORF">F0238_15845</name>
    <name evidence="3" type="ORF">IX92_28390</name>
    <name evidence="4" type="ORF">TW71_24735</name>
</gene>
<keyword evidence="1" id="KW-1133">Transmembrane helix</keyword>
<reference evidence="5 7" key="3">
    <citation type="submission" date="2019-09" db="EMBL/GenBank/DDBJ databases">
        <title>Draft genome sequencing and comparative genomics of hatchery-associated Vibrios.</title>
        <authorList>
            <person name="Kehlet-Delgado H."/>
            <person name="Mueller R.S."/>
        </authorList>
    </citation>
    <scope>NUCLEOTIDE SEQUENCE [LARGE SCALE GENOMIC DNA]</scope>
    <source>
        <strain evidence="5 7">09-121-3</strain>
    </source>
</reference>
<accession>A0A7Y3YX25</accession>
<keyword evidence="3" id="KW-0614">Plasmid</keyword>
<evidence type="ECO:0000313" key="6">
    <source>
        <dbReference type="Proteomes" id="UP000030081"/>
    </source>
</evidence>
<dbReference type="GO" id="GO:0004175">
    <property type="term" value="F:endopeptidase activity"/>
    <property type="evidence" value="ECO:0007669"/>
    <property type="project" value="UniProtKB-ARBA"/>
</dbReference>
<evidence type="ECO:0000313" key="7">
    <source>
        <dbReference type="Proteomes" id="UP000576645"/>
    </source>
</evidence>
<keyword evidence="5" id="KW-0378">Hydrolase</keyword>
<feature type="transmembrane region" description="Helical" evidence="1">
    <location>
        <begin position="204"/>
        <end position="222"/>
    </location>
</feature>
<dbReference type="InterPro" id="IPR003675">
    <property type="entry name" value="Rce1/LyrA-like_dom"/>
</dbReference>
<dbReference type="InterPro" id="IPR052710">
    <property type="entry name" value="CAAX_protease"/>
</dbReference>
<dbReference type="RefSeq" id="WP_021458644.1">
    <property type="nucleotide sequence ID" value="NZ_CP009266.1"/>
</dbReference>
<sequence>MIPQLPITGVLGAIFILLSNAALQFLLSAALYDAGWRVDIGDPLFTGLVTFVSGAVIIALYCRGCQCSLSSLLHHSPNSRKATLLLVALPLMVIAISSVVWLSELTQWMSSWFPISPDEWHWMQRLLTGGWPSLLAVCIVAPLIEELLFRGIILRGLLRHYSVSTAILLSTSLFAAAHLTLIQLPTTYLVGALLGWLYVRTHSLWPSIFAHAVYNLSVWIVWQLTDVPLQHEGVLPGFEVSTILFSIVATGAGVTVLWKLLHPCRTP</sequence>
<feature type="transmembrane region" description="Helical" evidence="1">
    <location>
        <begin position="156"/>
        <end position="175"/>
    </location>
</feature>
<dbReference type="PANTHER" id="PTHR36435">
    <property type="entry name" value="SLR1288 PROTEIN"/>
    <property type="match status" value="1"/>
</dbReference>
<geneLocation type="plasmid" evidence="3 6">
    <name>p319</name>
</geneLocation>